<evidence type="ECO:0000256" key="2">
    <source>
        <dbReference type="SAM" id="MobiDB-lite"/>
    </source>
</evidence>
<evidence type="ECO:0000256" key="1">
    <source>
        <dbReference type="ARBA" id="ARBA00093634"/>
    </source>
</evidence>
<feature type="region of interest" description="Disordered" evidence="2">
    <location>
        <begin position="62"/>
        <end position="102"/>
    </location>
</feature>
<dbReference type="InterPro" id="IPR040357">
    <property type="entry name" value="Vma22/CCDC115"/>
</dbReference>
<gene>
    <name evidence="3" type="ORF">O3M35_003518</name>
</gene>
<reference evidence="3 4" key="1">
    <citation type="submission" date="2022-12" db="EMBL/GenBank/DDBJ databases">
        <title>Chromosome-level genome assembly of true bugs.</title>
        <authorList>
            <person name="Ma L."/>
            <person name="Li H."/>
        </authorList>
    </citation>
    <scope>NUCLEOTIDE SEQUENCE [LARGE SCALE GENOMIC DNA]</scope>
    <source>
        <strain evidence="3">Lab_2022b</strain>
    </source>
</reference>
<name>A0AAW1CQ91_9HEMI</name>
<evidence type="ECO:0000313" key="3">
    <source>
        <dbReference type="EMBL" id="KAK9498993.1"/>
    </source>
</evidence>
<dbReference type="PANTHER" id="PTHR31996">
    <property type="entry name" value="COILED-COIL DOMAIN-CONTAINING PROTEIN 115"/>
    <property type="match status" value="1"/>
</dbReference>
<dbReference type="Pfam" id="PF21730">
    <property type="entry name" value="Vma22_CCDC115"/>
    <property type="match status" value="1"/>
</dbReference>
<feature type="compositionally biased region" description="Low complexity" evidence="2">
    <location>
        <begin position="93"/>
        <end position="102"/>
    </location>
</feature>
<dbReference type="PANTHER" id="PTHR31996:SF2">
    <property type="entry name" value="COILED-COIL DOMAIN-CONTAINING PROTEIN 115"/>
    <property type="match status" value="1"/>
</dbReference>
<dbReference type="AlphaFoldDB" id="A0AAW1CQ91"/>
<dbReference type="GO" id="GO:0070072">
    <property type="term" value="P:vacuolar proton-transporting V-type ATPase complex assembly"/>
    <property type="evidence" value="ECO:0007669"/>
    <property type="project" value="InterPro"/>
</dbReference>
<feature type="compositionally biased region" description="Basic and acidic residues" evidence="2">
    <location>
        <begin position="70"/>
        <end position="91"/>
    </location>
</feature>
<dbReference type="Proteomes" id="UP001461498">
    <property type="component" value="Unassembled WGS sequence"/>
</dbReference>
<sequence>MLHLMKEYIDVKLNIEDVIKTGCLHLAKSRYIMGNRNVSALQLPTEDSDNITASTTIITKENNDTGENLKNNDNEIRQRLKDNKPIDKDDNNSENNTTTKSSTIKDPLKWFGVLIPQDMRQAQSNFNKAIEYVVECANIQLEMLSIEEKYKKCLAKKNELSKQ</sequence>
<comment type="caution">
    <text evidence="3">The sequence shown here is derived from an EMBL/GenBank/DDBJ whole genome shotgun (WGS) entry which is preliminary data.</text>
</comment>
<proteinExistence type="predicted"/>
<organism evidence="3 4">
    <name type="scientific">Rhynocoris fuscipes</name>
    <dbReference type="NCBI Taxonomy" id="488301"/>
    <lineage>
        <taxon>Eukaryota</taxon>
        <taxon>Metazoa</taxon>
        <taxon>Ecdysozoa</taxon>
        <taxon>Arthropoda</taxon>
        <taxon>Hexapoda</taxon>
        <taxon>Insecta</taxon>
        <taxon>Pterygota</taxon>
        <taxon>Neoptera</taxon>
        <taxon>Paraneoptera</taxon>
        <taxon>Hemiptera</taxon>
        <taxon>Heteroptera</taxon>
        <taxon>Panheteroptera</taxon>
        <taxon>Cimicomorpha</taxon>
        <taxon>Reduviidae</taxon>
        <taxon>Harpactorinae</taxon>
        <taxon>Harpactorini</taxon>
        <taxon>Rhynocoris</taxon>
    </lineage>
</organism>
<dbReference type="GO" id="GO:0051082">
    <property type="term" value="F:unfolded protein binding"/>
    <property type="evidence" value="ECO:0007669"/>
    <property type="project" value="TreeGrafter"/>
</dbReference>
<accession>A0AAW1CQ91</accession>
<evidence type="ECO:0000313" key="4">
    <source>
        <dbReference type="Proteomes" id="UP001461498"/>
    </source>
</evidence>
<dbReference type="EMBL" id="JAPXFL010000012">
    <property type="protein sequence ID" value="KAK9498993.1"/>
    <property type="molecule type" value="Genomic_DNA"/>
</dbReference>
<dbReference type="Gene3D" id="1.10.287.3240">
    <property type="match status" value="1"/>
</dbReference>
<protein>
    <recommendedName>
        <fullName evidence="1">Vacuolar ATPase assembly protein VMA22</fullName>
    </recommendedName>
</protein>
<keyword evidence="4" id="KW-1185">Reference proteome</keyword>